<gene>
    <name evidence="1" type="ORF">H4S07_007043</name>
</gene>
<accession>A0ACC1KQE2</accession>
<protein>
    <submittedName>
        <fullName evidence="1">Uncharacterized protein</fullName>
    </submittedName>
</protein>
<sequence>MAPIIEGDARAILENEFGLRTTESDCQVVRLLCKIVARRAALLAGAMLAALVVHTGGKAVALSGVLFDVNQGLGAEAVETMDKLLGRPVEVLFQERGAEVLGAAINAASI</sequence>
<dbReference type="Proteomes" id="UP001140096">
    <property type="component" value="Unassembled WGS sequence"/>
</dbReference>
<dbReference type="EMBL" id="JANBUP010004697">
    <property type="protein sequence ID" value="KAJ2793455.1"/>
    <property type="molecule type" value="Genomic_DNA"/>
</dbReference>
<evidence type="ECO:0000313" key="1">
    <source>
        <dbReference type="EMBL" id="KAJ2793455.1"/>
    </source>
</evidence>
<comment type="caution">
    <text evidence="1">The sequence shown here is derived from an EMBL/GenBank/DDBJ whole genome shotgun (WGS) entry which is preliminary data.</text>
</comment>
<keyword evidence="2" id="KW-1185">Reference proteome</keyword>
<organism evidence="1 2">
    <name type="scientific">Coemansia furcata</name>
    <dbReference type="NCBI Taxonomy" id="417177"/>
    <lineage>
        <taxon>Eukaryota</taxon>
        <taxon>Fungi</taxon>
        <taxon>Fungi incertae sedis</taxon>
        <taxon>Zoopagomycota</taxon>
        <taxon>Kickxellomycotina</taxon>
        <taxon>Kickxellomycetes</taxon>
        <taxon>Kickxellales</taxon>
        <taxon>Kickxellaceae</taxon>
        <taxon>Coemansia</taxon>
    </lineage>
</organism>
<proteinExistence type="predicted"/>
<name>A0ACC1KQE2_9FUNG</name>
<evidence type="ECO:0000313" key="2">
    <source>
        <dbReference type="Proteomes" id="UP001140096"/>
    </source>
</evidence>
<reference evidence="1" key="1">
    <citation type="submission" date="2022-07" db="EMBL/GenBank/DDBJ databases">
        <title>Phylogenomic reconstructions and comparative analyses of Kickxellomycotina fungi.</title>
        <authorList>
            <person name="Reynolds N.K."/>
            <person name="Stajich J.E."/>
            <person name="Barry K."/>
            <person name="Grigoriev I.V."/>
            <person name="Crous P."/>
            <person name="Smith M.E."/>
        </authorList>
    </citation>
    <scope>NUCLEOTIDE SEQUENCE</scope>
    <source>
        <strain evidence="1">CBS 102833</strain>
    </source>
</reference>